<gene>
    <name evidence="1" type="ORF">NOR_08330</name>
</gene>
<keyword evidence="2" id="KW-1185">Reference proteome</keyword>
<dbReference type="CDD" id="cd23507">
    <property type="entry name" value="hydrophobin_I"/>
    <property type="match status" value="1"/>
</dbReference>
<reference evidence="1 2" key="1">
    <citation type="journal article" date="2016" name="Genome Biol. Evol.">
        <title>Divergent and convergent evolution of fungal pathogenicity.</title>
        <authorList>
            <person name="Shang Y."/>
            <person name="Xiao G."/>
            <person name="Zheng P."/>
            <person name="Cen K."/>
            <person name="Zhan S."/>
            <person name="Wang C."/>
        </authorList>
    </citation>
    <scope>NUCLEOTIDE SEQUENCE [LARGE SCALE GENOMIC DNA]</scope>
    <source>
        <strain evidence="1 2">RCEF 4871</strain>
    </source>
</reference>
<comment type="caution">
    <text evidence="1">The sequence shown here is derived from an EMBL/GenBank/DDBJ whole genome shotgun (WGS) entry which is preliminary data.</text>
</comment>
<dbReference type="STRING" id="1081105.A0A166WGG1"/>
<evidence type="ECO:0000313" key="2">
    <source>
        <dbReference type="Proteomes" id="UP000243498"/>
    </source>
</evidence>
<sequence length="161" mass="17278">MPTYRGPVKASLAQLAAIAPFLAKSAFASNLEVRTVEVFATTYLDIDACYNACPTKAWQEWQTPVTNYVTQTLPAAESCVTTSTSTKHPDCDVCKGTVFIYVPKTEIVEITKVIDPTHSSHMHKPSFSIGIPISSACSGQVACCTGDSNGLINLQCTNVNI</sequence>
<dbReference type="OrthoDB" id="5153522at2759"/>
<dbReference type="Proteomes" id="UP000243498">
    <property type="component" value="Unassembled WGS sequence"/>
</dbReference>
<accession>A0A166WGG1</accession>
<evidence type="ECO:0000313" key="1">
    <source>
        <dbReference type="EMBL" id="OAA34701.1"/>
    </source>
</evidence>
<proteinExistence type="predicted"/>
<protein>
    <submittedName>
        <fullName evidence="1">Hydrophobin</fullName>
    </submittedName>
</protein>
<name>A0A166WGG1_METRR</name>
<dbReference type="EMBL" id="AZHC01000049">
    <property type="protein sequence ID" value="OAA34701.1"/>
    <property type="molecule type" value="Genomic_DNA"/>
</dbReference>
<dbReference type="AlphaFoldDB" id="A0A166WGG1"/>
<organism evidence="1 2">
    <name type="scientific">Metarhizium rileyi (strain RCEF 4871)</name>
    <name type="common">Nomuraea rileyi</name>
    <dbReference type="NCBI Taxonomy" id="1649241"/>
    <lineage>
        <taxon>Eukaryota</taxon>
        <taxon>Fungi</taxon>
        <taxon>Dikarya</taxon>
        <taxon>Ascomycota</taxon>
        <taxon>Pezizomycotina</taxon>
        <taxon>Sordariomycetes</taxon>
        <taxon>Hypocreomycetidae</taxon>
        <taxon>Hypocreales</taxon>
        <taxon>Clavicipitaceae</taxon>
        <taxon>Metarhizium</taxon>
    </lineage>
</organism>